<keyword evidence="2" id="KW-1185">Reference proteome</keyword>
<name>A0A0E0L3C8_ORYPU</name>
<dbReference type="AlphaFoldDB" id="A0A0E0L3C8"/>
<protein>
    <submittedName>
        <fullName evidence="1">Uncharacterized protein</fullName>
    </submittedName>
</protein>
<organism evidence="1">
    <name type="scientific">Oryza punctata</name>
    <name type="common">Red rice</name>
    <dbReference type="NCBI Taxonomy" id="4537"/>
    <lineage>
        <taxon>Eukaryota</taxon>
        <taxon>Viridiplantae</taxon>
        <taxon>Streptophyta</taxon>
        <taxon>Embryophyta</taxon>
        <taxon>Tracheophyta</taxon>
        <taxon>Spermatophyta</taxon>
        <taxon>Magnoliopsida</taxon>
        <taxon>Liliopsida</taxon>
        <taxon>Poales</taxon>
        <taxon>Poaceae</taxon>
        <taxon>BOP clade</taxon>
        <taxon>Oryzoideae</taxon>
        <taxon>Oryzeae</taxon>
        <taxon>Oryzinae</taxon>
        <taxon>Oryza</taxon>
    </lineage>
</organism>
<reference evidence="1" key="2">
    <citation type="submission" date="2018-05" db="EMBL/GenBank/DDBJ databases">
        <title>OpunRS2 (Oryza punctata Reference Sequence Version 2).</title>
        <authorList>
            <person name="Zhang J."/>
            <person name="Kudrna D."/>
            <person name="Lee S."/>
            <person name="Talag J."/>
            <person name="Welchert J."/>
            <person name="Wing R.A."/>
        </authorList>
    </citation>
    <scope>NUCLEOTIDE SEQUENCE [LARGE SCALE GENOMIC DNA]</scope>
</reference>
<evidence type="ECO:0000313" key="2">
    <source>
        <dbReference type="Proteomes" id="UP000026962"/>
    </source>
</evidence>
<dbReference type="Proteomes" id="UP000026962">
    <property type="component" value="Chromosome 5"/>
</dbReference>
<dbReference type="EnsemblPlants" id="OPUNC05G16680.1">
    <property type="protein sequence ID" value="OPUNC05G16680.1"/>
    <property type="gene ID" value="OPUNC05G16680"/>
</dbReference>
<dbReference type="HOGENOM" id="CLU_2726598_0_0_1"/>
<accession>A0A0E0L3C8</accession>
<dbReference type="Gramene" id="OPUNC05G16680.1">
    <property type="protein sequence ID" value="OPUNC05G16680.1"/>
    <property type="gene ID" value="OPUNC05G16680"/>
</dbReference>
<sequence length="72" mass="7709">MVLLLAPVAIKDRFTGNPWKTYCAYHKQEGATVGLGGHDGVWMGHATTYAASGFTKAQEGATYLGYKGRGET</sequence>
<reference evidence="1" key="1">
    <citation type="submission" date="2015-04" db="UniProtKB">
        <authorList>
            <consortium name="EnsemblPlants"/>
        </authorList>
    </citation>
    <scope>IDENTIFICATION</scope>
</reference>
<evidence type="ECO:0000313" key="1">
    <source>
        <dbReference type="EnsemblPlants" id="OPUNC05G16680.1"/>
    </source>
</evidence>
<proteinExistence type="predicted"/>